<protein>
    <recommendedName>
        <fullName evidence="1">BTB domain-containing protein</fullName>
    </recommendedName>
</protein>
<dbReference type="EMBL" id="JAWDGP010003988">
    <property type="protein sequence ID" value="KAK3768974.1"/>
    <property type="molecule type" value="Genomic_DNA"/>
</dbReference>
<accession>A0AAE1DFP7</accession>
<sequence>MAETSSTEAKRPDVGSILQQALSRDTEDHHFCDFSVCVDEIEYKCHRIVLSARSGFFRSMLTSGMKEATEKSATLCRITSDVFDIVLKWMYEGVANLTQENVIGVLYAADLLDVQCLVSGMGKCLWCASLSVDNCVSVFQIAGFGGNGSNILGETKNAAKVVRMRNVSGEHTDAPEKCPPDENQALLAAHGVSRPKDSGDNCSKHDRYREECLADIRASSKVPSSPVEGCIRGNPWPVTHWFKLTHAAGRSRKRWFYYKTKLDSHQEDFTCGC</sequence>
<evidence type="ECO:0000313" key="3">
    <source>
        <dbReference type="Proteomes" id="UP001283361"/>
    </source>
</evidence>
<dbReference type="SUPFAM" id="SSF54695">
    <property type="entry name" value="POZ domain"/>
    <property type="match status" value="1"/>
</dbReference>
<dbReference type="AlphaFoldDB" id="A0AAE1DFP7"/>
<reference evidence="2" key="1">
    <citation type="journal article" date="2023" name="G3 (Bethesda)">
        <title>A reference genome for the long-term kleptoplast-retaining sea slug Elysia crispata morphotype clarki.</title>
        <authorList>
            <person name="Eastman K.E."/>
            <person name="Pendleton A.L."/>
            <person name="Shaikh M.A."/>
            <person name="Suttiyut T."/>
            <person name="Ogas R."/>
            <person name="Tomko P."/>
            <person name="Gavelis G."/>
            <person name="Widhalm J.R."/>
            <person name="Wisecaver J.H."/>
        </authorList>
    </citation>
    <scope>NUCLEOTIDE SEQUENCE</scope>
    <source>
        <strain evidence="2">ECLA1</strain>
    </source>
</reference>
<evidence type="ECO:0000259" key="1">
    <source>
        <dbReference type="PROSITE" id="PS50097"/>
    </source>
</evidence>
<dbReference type="Proteomes" id="UP001283361">
    <property type="component" value="Unassembled WGS sequence"/>
</dbReference>
<organism evidence="2 3">
    <name type="scientific">Elysia crispata</name>
    <name type="common">lettuce slug</name>
    <dbReference type="NCBI Taxonomy" id="231223"/>
    <lineage>
        <taxon>Eukaryota</taxon>
        <taxon>Metazoa</taxon>
        <taxon>Spiralia</taxon>
        <taxon>Lophotrochozoa</taxon>
        <taxon>Mollusca</taxon>
        <taxon>Gastropoda</taxon>
        <taxon>Heterobranchia</taxon>
        <taxon>Euthyneura</taxon>
        <taxon>Panpulmonata</taxon>
        <taxon>Sacoglossa</taxon>
        <taxon>Placobranchoidea</taxon>
        <taxon>Plakobranchidae</taxon>
        <taxon>Elysia</taxon>
    </lineage>
</organism>
<feature type="domain" description="BTB" evidence="1">
    <location>
        <begin position="32"/>
        <end position="99"/>
    </location>
</feature>
<dbReference type="InterPro" id="IPR052392">
    <property type="entry name" value="Kelch-BTB_domain-containing"/>
</dbReference>
<dbReference type="PANTHER" id="PTHR46375:SF3">
    <property type="entry name" value="KELCH REPEAT AND BTB DOMAIN-CONTAINING PROTEIN 13"/>
    <property type="match status" value="1"/>
</dbReference>
<dbReference type="InterPro" id="IPR011333">
    <property type="entry name" value="SKP1/BTB/POZ_sf"/>
</dbReference>
<dbReference type="CDD" id="cd18186">
    <property type="entry name" value="BTB_POZ_ZBTB_KLHL-like"/>
    <property type="match status" value="1"/>
</dbReference>
<dbReference type="Gene3D" id="3.30.710.10">
    <property type="entry name" value="Potassium Channel Kv1.1, Chain A"/>
    <property type="match status" value="1"/>
</dbReference>
<comment type="caution">
    <text evidence="2">The sequence shown here is derived from an EMBL/GenBank/DDBJ whole genome shotgun (WGS) entry which is preliminary data.</text>
</comment>
<name>A0AAE1DFP7_9GAST</name>
<proteinExistence type="predicted"/>
<gene>
    <name evidence="2" type="ORF">RRG08_054824</name>
</gene>
<dbReference type="Pfam" id="PF00651">
    <property type="entry name" value="BTB"/>
    <property type="match status" value="1"/>
</dbReference>
<dbReference type="PROSITE" id="PS50097">
    <property type="entry name" value="BTB"/>
    <property type="match status" value="1"/>
</dbReference>
<dbReference type="InterPro" id="IPR000210">
    <property type="entry name" value="BTB/POZ_dom"/>
</dbReference>
<dbReference type="PANTHER" id="PTHR46375">
    <property type="entry name" value="KELCH REPEAT AND BTB DOMAIN-CONTAINING PROTEIN 13-RELATED"/>
    <property type="match status" value="1"/>
</dbReference>
<evidence type="ECO:0000313" key="2">
    <source>
        <dbReference type="EMBL" id="KAK3768974.1"/>
    </source>
</evidence>
<dbReference type="SMART" id="SM00225">
    <property type="entry name" value="BTB"/>
    <property type="match status" value="1"/>
</dbReference>
<keyword evidence="3" id="KW-1185">Reference proteome</keyword>